<dbReference type="Gene3D" id="3.90.550.10">
    <property type="entry name" value="Spore Coat Polysaccharide Biosynthesis Protein SpsA, Chain A"/>
    <property type="match status" value="1"/>
</dbReference>
<sequence length="251" mass="28396">MKTVAFIQARMASTRLPGKILKQLNEHSVISHLIKRLKQAEKVDEVVVLTSVNKENDELEAHLVEHGIACFRGSETDVLGRFASALNEYPAQHVVRITADSPFICPEIVDELVRKYQETGADYAFLSESFAEGVDCEVIASQVLKNIADLAKLDSEREHVTLYLFNHREDFDIYELGCDSDDSGYRFTLDTIEDQLVVEAMAAHFGEQSTQINYADIKQFFDQHPQISALNQHIIRNEGLIISLEKEGRQI</sequence>
<reference evidence="1 2" key="1">
    <citation type="submission" date="2021-03" db="EMBL/GenBank/DDBJ databases">
        <title>Complete Genome of Pseudoalteromonas viridis Strain BBR56, a new biocontrol bacterial candidate.</title>
        <authorList>
            <person name="Handayani D.P."/>
            <person name="Isnansetyo A."/>
            <person name="Istiqomah I."/>
            <person name="Jumina J."/>
        </authorList>
    </citation>
    <scope>NUCLEOTIDE SEQUENCE [LARGE SCALE GENOMIC DNA]</scope>
    <source>
        <strain evidence="1 2">BBR56</strain>
    </source>
</reference>
<dbReference type="EMBL" id="CP072425">
    <property type="protein sequence ID" value="QTL34226.1"/>
    <property type="molecule type" value="Genomic_DNA"/>
</dbReference>
<gene>
    <name evidence="1" type="ORF">J5X90_11665</name>
</gene>
<evidence type="ECO:0000313" key="1">
    <source>
        <dbReference type="EMBL" id="QTL34226.1"/>
    </source>
</evidence>
<proteinExistence type="predicted"/>
<dbReference type="InterPro" id="IPR029044">
    <property type="entry name" value="Nucleotide-diphossugar_trans"/>
</dbReference>
<dbReference type="InterPro" id="IPR003329">
    <property type="entry name" value="Cytidylyl_trans"/>
</dbReference>
<dbReference type="SUPFAM" id="SSF53448">
    <property type="entry name" value="Nucleotide-diphospho-sugar transferases"/>
    <property type="match status" value="1"/>
</dbReference>
<accession>A0ABX7V035</accession>
<dbReference type="Proteomes" id="UP000665025">
    <property type="component" value="Chromosome 1"/>
</dbReference>
<name>A0ABX7V035_9GAMM</name>
<dbReference type="Pfam" id="PF02348">
    <property type="entry name" value="CTP_transf_3"/>
    <property type="match status" value="1"/>
</dbReference>
<dbReference type="RefSeq" id="WP_209051372.1">
    <property type="nucleotide sequence ID" value="NZ_CP072425.1"/>
</dbReference>
<dbReference type="CDD" id="cd02518">
    <property type="entry name" value="GT2_SpsF"/>
    <property type="match status" value="1"/>
</dbReference>
<dbReference type="PANTHER" id="PTHR42866">
    <property type="entry name" value="3-DEOXY-MANNO-OCTULOSONATE CYTIDYLYLTRANSFERASE"/>
    <property type="match status" value="1"/>
</dbReference>
<organism evidence="1 2">
    <name type="scientific">Pseudoalteromonas viridis</name>
    <dbReference type="NCBI Taxonomy" id="339617"/>
    <lineage>
        <taxon>Bacteria</taxon>
        <taxon>Pseudomonadati</taxon>
        <taxon>Pseudomonadota</taxon>
        <taxon>Gammaproteobacteria</taxon>
        <taxon>Alteromonadales</taxon>
        <taxon>Pseudoalteromonadaceae</taxon>
        <taxon>Pseudoalteromonas</taxon>
    </lineage>
</organism>
<dbReference type="PANTHER" id="PTHR42866:SF1">
    <property type="entry name" value="SPORE COAT POLYSACCHARIDE BIOSYNTHESIS PROTEIN SPSF"/>
    <property type="match status" value="1"/>
</dbReference>
<protein>
    <submittedName>
        <fullName evidence="1">Glycosyltransferase family protein</fullName>
    </submittedName>
</protein>
<keyword evidence="2" id="KW-1185">Reference proteome</keyword>
<evidence type="ECO:0000313" key="2">
    <source>
        <dbReference type="Proteomes" id="UP000665025"/>
    </source>
</evidence>